<proteinExistence type="predicted"/>
<keyword evidence="2" id="KW-1133">Transmembrane helix</keyword>
<evidence type="ECO:0000313" key="3">
    <source>
        <dbReference type="EMBL" id="TFK23184.1"/>
    </source>
</evidence>
<dbReference type="OrthoDB" id="3052647at2759"/>
<protein>
    <submittedName>
        <fullName evidence="3">Uncharacterized protein</fullName>
    </submittedName>
</protein>
<dbReference type="Proteomes" id="UP000307440">
    <property type="component" value="Unassembled WGS sequence"/>
</dbReference>
<dbReference type="EMBL" id="ML210223">
    <property type="protein sequence ID" value="TFK23184.1"/>
    <property type="molecule type" value="Genomic_DNA"/>
</dbReference>
<dbReference type="STRING" id="230819.A0A5C3KRW5"/>
<evidence type="ECO:0000313" key="4">
    <source>
        <dbReference type="Proteomes" id="UP000307440"/>
    </source>
</evidence>
<feature type="compositionally biased region" description="Low complexity" evidence="1">
    <location>
        <begin position="424"/>
        <end position="441"/>
    </location>
</feature>
<dbReference type="AlphaFoldDB" id="A0A5C3KRW5"/>
<keyword evidence="4" id="KW-1185">Reference proteome</keyword>
<evidence type="ECO:0000256" key="1">
    <source>
        <dbReference type="SAM" id="MobiDB-lite"/>
    </source>
</evidence>
<name>A0A5C3KRW5_COPMA</name>
<reference evidence="3 4" key="1">
    <citation type="journal article" date="2019" name="Nat. Ecol. Evol.">
        <title>Megaphylogeny resolves global patterns of mushroom evolution.</title>
        <authorList>
            <person name="Varga T."/>
            <person name="Krizsan K."/>
            <person name="Foldi C."/>
            <person name="Dima B."/>
            <person name="Sanchez-Garcia M."/>
            <person name="Sanchez-Ramirez S."/>
            <person name="Szollosi G.J."/>
            <person name="Szarkandi J.G."/>
            <person name="Papp V."/>
            <person name="Albert L."/>
            <person name="Andreopoulos W."/>
            <person name="Angelini C."/>
            <person name="Antonin V."/>
            <person name="Barry K.W."/>
            <person name="Bougher N.L."/>
            <person name="Buchanan P."/>
            <person name="Buyck B."/>
            <person name="Bense V."/>
            <person name="Catcheside P."/>
            <person name="Chovatia M."/>
            <person name="Cooper J."/>
            <person name="Damon W."/>
            <person name="Desjardin D."/>
            <person name="Finy P."/>
            <person name="Geml J."/>
            <person name="Haridas S."/>
            <person name="Hughes K."/>
            <person name="Justo A."/>
            <person name="Karasinski D."/>
            <person name="Kautmanova I."/>
            <person name="Kiss B."/>
            <person name="Kocsube S."/>
            <person name="Kotiranta H."/>
            <person name="LaButti K.M."/>
            <person name="Lechner B.E."/>
            <person name="Liimatainen K."/>
            <person name="Lipzen A."/>
            <person name="Lukacs Z."/>
            <person name="Mihaltcheva S."/>
            <person name="Morgado L.N."/>
            <person name="Niskanen T."/>
            <person name="Noordeloos M.E."/>
            <person name="Ohm R.A."/>
            <person name="Ortiz-Santana B."/>
            <person name="Ovrebo C."/>
            <person name="Racz N."/>
            <person name="Riley R."/>
            <person name="Savchenko A."/>
            <person name="Shiryaev A."/>
            <person name="Soop K."/>
            <person name="Spirin V."/>
            <person name="Szebenyi C."/>
            <person name="Tomsovsky M."/>
            <person name="Tulloss R.E."/>
            <person name="Uehling J."/>
            <person name="Grigoriev I.V."/>
            <person name="Vagvolgyi C."/>
            <person name="Papp T."/>
            <person name="Martin F.M."/>
            <person name="Miettinen O."/>
            <person name="Hibbett D.S."/>
            <person name="Nagy L.G."/>
        </authorList>
    </citation>
    <scope>NUCLEOTIDE SEQUENCE [LARGE SCALE GENOMIC DNA]</scope>
    <source>
        <strain evidence="3 4">CBS 121175</strain>
    </source>
</reference>
<keyword evidence="2" id="KW-0812">Transmembrane</keyword>
<dbReference type="Gene3D" id="2.60.120.260">
    <property type="entry name" value="Galactose-binding domain-like"/>
    <property type="match status" value="1"/>
</dbReference>
<accession>A0A5C3KRW5</accession>
<feature type="region of interest" description="Disordered" evidence="1">
    <location>
        <begin position="403"/>
        <end position="441"/>
    </location>
</feature>
<feature type="transmembrane region" description="Helical" evidence="2">
    <location>
        <begin position="310"/>
        <end position="332"/>
    </location>
</feature>
<gene>
    <name evidence="3" type="ORF">FA15DRAFT_670684</name>
</gene>
<sequence length="491" mass="53403">MATPRYLSFDDDHPGIQYEGDWEVDLEQYSNLNTLGYHGGGQHRTSGTASLSFSFQGSVISLFGTNRSLNSTTDGLDWECIVDGQVYPSPTTRIVQNNFPYCSIASLNPNEMHTFTMNIEATEETPLWVDMMNVYPSANTAYHATLSNYSTQLDVNDTSIRYGPDWEYDPGGSYAKFTKSPNSFLEMEFIGTHLVWRGMALSGQSPAQSRATYSVDGGPPINFTIYGPRSNTGQYTLFETERLPRNRHQLKVVYEGFEAPLALNLLWIEDGDIFNRDPRTLGTTLDGLRVDPLERPAAPETQTRSQIGPIVGGIVGGVLFLLLLVAALWIFLRRKRRTESLDGDVSYLGAQPLGAVLASTYGAQAYTRIPLDPDTHGLTPFTTQHYTGMSAAPSNSLAPYPTYSKSAASGTREPAPFAPHHHTGTSASSSGPSTASYSGSAVATAPGTFISPKAQLASTRPPEANPVFYQDSGVRFNTLEADAVPPAYTPG</sequence>
<keyword evidence="2" id="KW-0472">Membrane</keyword>
<evidence type="ECO:0000256" key="2">
    <source>
        <dbReference type="SAM" id="Phobius"/>
    </source>
</evidence>
<organism evidence="3 4">
    <name type="scientific">Coprinopsis marcescibilis</name>
    <name type="common">Agaric fungus</name>
    <name type="synonym">Psathyrella marcescibilis</name>
    <dbReference type="NCBI Taxonomy" id="230819"/>
    <lineage>
        <taxon>Eukaryota</taxon>
        <taxon>Fungi</taxon>
        <taxon>Dikarya</taxon>
        <taxon>Basidiomycota</taxon>
        <taxon>Agaricomycotina</taxon>
        <taxon>Agaricomycetes</taxon>
        <taxon>Agaricomycetidae</taxon>
        <taxon>Agaricales</taxon>
        <taxon>Agaricineae</taxon>
        <taxon>Psathyrellaceae</taxon>
        <taxon>Coprinopsis</taxon>
    </lineage>
</organism>